<dbReference type="Proteomes" id="UP000555407">
    <property type="component" value="Unassembled WGS sequence"/>
</dbReference>
<dbReference type="SMART" id="SM00028">
    <property type="entry name" value="TPR"/>
    <property type="match status" value="5"/>
</dbReference>
<keyword evidence="3 5" id="KW-0238">DNA-binding</keyword>
<dbReference type="EMBL" id="JAASRO010000001">
    <property type="protein sequence ID" value="NIK59818.1"/>
    <property type="molecule type" value="Genomic_DNA"/>
</dbReference>
<name>A0A7X5VET5_9ACTN</name>
<keyword evidence="8" id="KW-1185">Reference proteome</keyword>
<evidence type="ECO:0000256" key="3">
    <source>
        <dbReference type="ARBA" id="ARBA00023125"/>
    </source>
</evidence>
<dbReference type="GO" id="GO:0006355">
    <property type="term" value="P:regulation of DNA-templated transcription"/>
    <property type="evidence" value="ECO:0007669"/>
    <property type="project" value="InterPro"/>
</dbReference>
<dbReference type="InterPro" id="IPR011990">
    <property type="entry name" value="TPR-like_helical_dom_sf"/>
</dbReference>
<feature type="DNA-binding region" description="OmpR/PhoB-type" evidence="5">
    <location>
        <begin position="1"/>
        <end position="99"/>
    </location>
</feature>
<dbReference type="Pfam" id="PF00931">
    <property type="entry name" value="NB-ARC"/>
    <property type="match status" value="1"/>
</dbReference>
<dbReference type="SUPFAM" id="SSF46894">
    <property type="entry name" value="C-terminal effector domain of the bipartite response regulators"/>
    <property type="match status" value="1"/>
</dbReference>
<evidence type="ECO:0000313" key="8">
    <source>
        <dbReference type="Proteomes" id="UP000555407"/>
    </source>
</evidence>
<keyword evidence="2" id="KW-0805">Transcription regulation</keyword>
<dbReference type="Gene3D" id="3.40.50.300">
    <property type="entry name" value="P-loop containing nucleotide triphosphate hydrolases"/>
    <property type="match status" value="1"/>
</dbReference>
<comment type="caution">
    <text evidence="7">The sequence shown here is derived from an EMBL/GenBank/DDBJ whole genome shotgun (WGS) entry which is preliminary data.</text>
</comment>
<protein>
    <submittedName>
        <fullName evidence="7">DNA-binding SARP family transcriptional activator</fullName>
    </submittedName>
</protein>
<evidence type="ECO:0000256" key="2">
    <source>
        <dbReference type="ARBA" id="ARBA00023015"/>
    </source>
</evidence>
<reference evidence="7 8" key="1">
    <citation type="submission" date="2020-03" db="EMBL/GenBank/DDBJ databases">
        <title>Sequencing the genomes of 1000 actinobacteria strains.</title>
        <authorList>
            <person name="Klenk H.-P."/>
        </authorList>
    </citation>
    <scope>NUCLEOTIDE SEQUENCE [LARGE SCALE GENOMIC DNA]</scope>
    <source>
        <strain evidence="7 8">DSM 45490</strain>
    </source>
</reference>
<dbReference type="Pfam" id="PF00486">
    <property type="entry name" value="Trans_reg_C"/>
    <property type="match status" value="1"/>
</dbReference>
<evidence type="ECO:0000259" key="6">
    <source>
        <dbReference type="PROSITE" id="PS51755"/>
    </source>
</evidence>
<dbReference type="SMART" id="SM01043">
    <property type="entry name" value="BTAD"/>
    <property type="match status" value="1"/>
</dbReference>
<dbReference type="Pfam" id="PF13424">
    <property type="entry name" value="TPR_12"/>
    <property type="match status" value="1"/>
</dbReference>
<dbReference type="InterPro" id="IPR051677">
    <property type="entry name" value="AfsR-DnrI-RedD_regulator"/>
</dbReference>
<dbReference type="Pfam" id="PF03704">
    <property type="entry name" value="BTAD"/>
    <property type="match status" value="1"/>
</dbReference>
<sequence>MVGDGVEIRVLGPVEVIVGGTPASLGGQRAHQVLAALLMEAGRAVSADELIDAVWDDCPPASARTQLSIQVSTLRRAFAEAGCARELIETTQYGYRLNDQEVRIDLAEAERLRAEAQAASDLEDAADRLRGALALWRGTALRDLSTRALSASAQRLAELRLTIAEQLYDVELALGRHRQAIAELSALVTEQPLREHLRAQLMTALWRSGRPAEALECYRDGRRLLVEELGIEPCRELRELERAVLTGTPQAGAEPSEPRAGPETVIPAELPLGVPTFTGRDAAVRRLRDQLTSDDPRPTAIAALAGPGGVGKSELAVHMGHLVADAFPDGQLYVDLRGSTPDVAPLEPADVLGRFLRSLGAADGTIPVETDEAAARFRSMTNDLRLLVVLDNALDVGQVEPLIPAGQNCRTIVTSRRILATLPGAVHEPLEMLPEDDAITLLSRLVGPDRVNLADPAQRQAAADVVRLCGSLPLAVSIAGSRLTSRPSWTLRTLADRLAATEQGAGSRRLTELQTEDRGVRTSFQVSYQELGDPEQRLFRRINLLDAADVGVPVVAALAETDTATAEDMLESLVDMQLLESQRPGRYGAHDLLRLFGRDRAGEADDVASRTTAVRRALHCYLATSRTACRLLNADAAWRTEVGPAALEAPGIDLRGRDEVYRWLDTEVGNLSAIVRQAAMLDPDVAAAICSAVGLGLTLRGRHRDRLRIGDLLLAAATEPHHHAVAHENIGAALLRWGDYGLALEHLSLALTGYEEIGNEAGQAVQLAAMASTYRLLGRYDESISHSRAAIELNRRTERPTALADSLTSLGLTYRHAGRPADEVAAHTEALAIAEPLDETNWLANILCNLAEATRLAGDPERALAHFERAHDASRQSEATQTLLDAEIWWGLGRTRADLGAAGTARDCWRRSAAILHELGLISAAEKLEIFRSDTPDAPDLIGRNT</sequence>
<feature type="domain" description="OmpR/PhoB-type" evidence="6">
    <location>
        <begin position="1"/>
        <end position="99"/>
    </location>
</feature>
<dbReference type="Gene3D" id="1.10.10.10">
    <property type="entry name" value="Winged helix-like DNA-binding domain superfamily/Winged helix DNA-binding domain"/>
    <property type="match status" value="1"/>
</dbReference>
<dbReference type="PROSITE" id="PS51755">
    <property type="entry name" value="OMPR_PHOB"/>
    <property type="match status" value="1"/>
</dbReference>
<evidence type="ECO:0000313" key="7">
    <source>
        <dbReference type="EMBL" id="NIK59818.1"/>
    </source>
</evidence>
<dbReference type="SUPFAM" id="SSF48452">
    <property type="entry name" value="TPR-like"/>
    <property type="match status" value="2"/>
</dbReference>
<dbReference type="PANTHER" id="PTHR35807">
    <property type="entry name" value="TRANSCRIPTIONAL REGULATOR REDD-RELATED"/>
    <property type="match status" value="1"/>
</dbReference>
<dbReference type="InterPro" id="IPR019734">
    <property type="entry name" value="TPR_rpt"/>
</dbReference>
<dbReference type="InterPro" id="IPR001867">
    <property type="entry name" value="OmpR/PhoB-type_DNA-bd"/>
</dbReference>
<keyword evidence="4" id="KW-0804">Transcription</keyword>
<dbReference type="SMART" id="SM00862">
    <property type="entry name" value="Trans_reg_C"/>
    <property type="match status" value="1"/>
</dbReference>
<dbReference type="GO" id="GO:0003677">
    <property type="term" value="F:DNA binding"/>
    <property type="evidence" value="ECO:0007669"/>
    <property type="project" value="UniProtKB-UniRule"/>
</dbReference>
<dbReference type="InterPro" id="IPR036388">
    <property type="entry name" value="WH-like_DNA-bd_sf"/>
</dbReference>
<evidence type="ECO:0000256" key="1">
    <source>
        <dbReference type="ARBA" id="ARBA00005820"/>
    </source>
</evidence>
<accession>A0A7X5VET5</accession>
<evidence type="ECO:0000256" key="4">
    <source>
        <dbReference type="ARBA" id="ARBA00023163"/>
    </source>
</evidence>
<dbReference type="CDD" id="cd15831">
    <property type="entry name" value="BTAD"/>
    <property type="match status" value="1"/>
</dbReference>
<dbReference type="Gene3D" id="1.25.40.10">
    <property type="entry name" value="Tetratricopeptide repeat domain"/>
    <property type="match status" value="2"/>
</dbReference>
<dbReference type="InterPro" id="IPR005158">
    <property type="entry name" value="BTAD"/>
</dbReference>
<dbReference type="SUPFAM" id="SSF52540">
    <property type="entry name" value="P-loop containing nucleoside triphosphate hydrolases"/>
    <property type="match status" value="1"/>
</dbReference>
<dbReference type="RefSeq" id="WP_167212209.1">
    <property type="nucleotide sequence ID" value="NZ_JAASRO010000001.1"/>
</dbReference>
<dbReference type="GO" id="GO:0043531">
    <property type="term" value="F:ADP binding"/>
    <property type="evidence" value="ECO:0007669"/>
    <property type="project" value="InterPro"/>
</dbReference>
<dbReference type="InterPro" id="IPR027417">
    <property type="entry name" value="P-loop_NTPase"/>
</dbReference>
<gene>
    <name evidence="7" type="ORF">BJY22_005535</name>
</gene>
<dbReference type="PANTHER" id="PTHR35807:SF1">
    <property type="entry name" value="TRANSCRIPTIONAL REGULATOR REDD"/>
    <property type="match status" value="1"/>
</dbReference>
<dbReference type="InterPro" id="IPR002182">
    <property type="entry name" value="NB-ARC"/>
</dbReference>
<comment type="similarity">
    <text evidence="1">Belongs to the AfsR/DnrI/RedD regulatory family.</text>
</comment>
<dbReference type="AlphaFoldDB" id="A0A7X5VET5"/>
<organism evidence="7 8">
    <name type="scientific">Kribbella shirazensis</name>
    <dbReference type="NCBI Taxonomy" id="1105143"/>
    <lineage>
        <taxon>Bacteria</taxon>
        <taxon>Bacillati</taxon>
        <taxon>Actinomycetota</taxon>
        <taxon>Actinomycetes</taxon>
        <taxon>Propionibacteriales</taxon>
        <taxon>Kribbellaceae</taxon>
        <taxon>Kribbella</taxon>
    </lineage>
</organism>
<proteinExistence type="inferred from homology"/>
<dbReference type="GO" id="GO:0000160">
    <property type="term" value="P:phosphorelay signal transduction system"/>
    <property type="evidence" value="ECO:0007669"/>
    <property type="project" value="InterPro"/>
</dbReference>
<dbReference type="PRINTS" id="PR00364">
    <property type="entry name" value="DISEASERSIST"/>
</dbReference>
<dbReference type="InterPro" id="IPR016032">
    <property type="entry name" value="Sig_transdc_resp-reg_C-effctor"/>
</dbReference>
<evidence type="ECO:0000256" key="5">
    <source>
        <dbReference type="PROSITE-ProRule" id="PRU01091"/>
    </source>
</evidence>